<evidence type="ECO:0000256" key="2">
    <source>
        <dbReference type="ARBA" id="ARBA00022801"/>
    </source>
</evidence>
<accession>A0A6L7I355</accession>
<dbReference type="PANTHER" id="PTHR46470">
    <property type="entry name" value="N-ACYLNEURAMINATE-9-PHOSPHATASE"/>
    <property type="match status" value="1"/>
</dbReference>
<dbReference type="SFLD" id="SFLDG01129">
    <property type="entry name" value="C1.5:_HAD__Beta-PGM__Phosphata"/>
    <property type="match status" value="1"/>
</dbReference>
<dbReference type="GO" id="GO:0016787">
    <property type="term" value="F:hydrolase activity"/>
    <property type="evidence" value="ECO:0007669"/>
    <property type="project" value="UniProtKB-KW"/>
</dbReference>
<reference evidence="4 5" key="1">
    <citation type="submission" date="2019-12" db="EMBL/GenBank/DDBJ databases">
        <title>Shewanella insulae sp. nov., isolated from a tidal flat.</title>
        <authorList>
            <person name="Yoon J.-H."/>
        </authorList>
    </citation>
    <scope>NUCLEOTIDE SEQUENCE [LARGE SCALE GENOMIC DNA]</scope>
    <source>
        <strain evidence="4 5">JBTF-M18</strain>
    </source>
</reference>
<dbReference type="SFLD" id="SFLDS00003">
    <property type="entry name" value="Haloacid_Dehalogenase"/>
    <property type="match status" value="1"/>
</dbReference>
<keyword evidence="5" id="KW-1185">Reference proteome</keyword>
<comment type="caution">
    <text evidence="4">The sequence shown here is derived from an EMBL/GenBank/DDBJ whole genome shotgun (WGS) entry which is preliminary data.</text>
</comment>
<comment type="cofactor">
    <cofactor evidence="1">
        <name>Mg(2+)</name>
        <dbReference type="ChEBI" id="CHEBI:18420"/>
    </cofactor>
</comment>
<dbReference type="RefSeq" id="WP_181006387.1">
    <property type="nucleotide sequence ID" value="NZ_WRPA01000029.1"/>
</dbReference>
<dbReference type="InterPro" id="IPR006439">
    <property type="entry name" value="HAD-SF_hydro_IA"/>
</dbReference>
<evidence type="ECO:0000256" key="3">
    <source>
        <dbReference type="ARBA" id="ARBA00022842"/>
    </source>
</evidence>
<dbReference type="PANTHER" id="PTHR46470:SF4">
    <property type="entry name" value="5-AMINO-6-(5-PHOSPHO-D-RIBITYLAMINO)URACIL PHOSPHATASE YIGB"/>
    <property type="match status" value="1"/>
</dbReference>
<dbReference type="AlphaFoldDB" id="A0A6L7I355"/>
<dbReference type="InterPro" id="IPR051400">
    <property type="entry name" value="HAD-like_hydrolase"/>
</dbReference>
<dbReference type="EMBL" id="WRPA01000029">
    <property type="protein sequence ID" value="MXR70977.1"/>
    <property type="molecule type" value="Genomic_DNA"/>
</dbReference>
<evidence type="ECO:0000313" key="4">
    <source>
        <dbReference type="EMBL" id="MXR70977.1"/>
    </source>
</evidence>
<dbReference type="Gene3D" id="1.20.120.1600">
    <property type="match status" value="1"/>
</dbReference>
<dbReference type="GO" id="GO:0009231">
    <property type="term" value="P:riboflavin biosynthetic process"/>
    <property type="evidence" value="ECO:0007669"/>
    <property type="project" value="TreeGrafter"/>
</dbReference>
<sequence>MVSVAIGLRPFKAISFDLDDTLYDNRPIIMAAEQRLLSYLAEKHPLTQDWGLDDWQALKRSLIRQCPSLAHDTSAARLVTLEHGFIALGYGKTQAGDAAQQALAYFVEQRSDFTVAPEVIAKLSRLSQHYPLVGITNGNVDAQRIGLGEVLEFVLHPGNGTRMKPYPDMFYQACQRLHIGCNQLLHLGDSFKADVQGARRAGCQSAWLNPAFDREPGEPGLGCLPHITITSLSDLSFLI</sequence>
<dbReference type="Gene3D" id="3.40.50.1000">
    <property type="entry name" value="HAD superfamily/HAD-like"/>
    <property type="match status" value="1"/>
</dbReference>
<keyword evidence="3" id="KW-0460">Magnesium</keyword>
<evidence type="ECO:0000256" key="1">
    <source>
        <dbReference type="ARBA" id="ARBA00001946"/>
    </source>
</evidence>
<evidence type="ECO:0000313" key="5">
    <source>
        <dbReference type="Proteomes" id="UP000474778"/>
    </source>
</evidence>
<name>A0A6L7I355_9GAMM</name>
<dbReference type="NCBIfam" id="TIGR01549">
    <property type="entry name" value="HAD-SF-IA-v1"/>
    <property type="match status" value="1"/>
</dbReference>
<organism evidence="4 5">
    <name type="scientific">Shewanella insulae</name>
    <dbReference type="NCBI Taxonomy" id="2681496"/>
    <lineage>
        <taxon>Bacteria</taxon>
        <taxon>Pseudomonadati</taxon>
        <taxon>Pseudomonadota</taxon>
        <taxon>Gammaproteobacteria</taxon>
        <taxon>Alteromonadales</taxon>
        <taxon>Shewanellaceae</taxon>
        <taxon>Shewanella</taxon>
    </lineage>
</organism>
<keyword evidence="2 4" id="KW-0378">Hydrolase</keyword>
<protein>
    <submittedName>
        <fullName evidence="4">HAD-IA family hydrolase</fullName>
    </submittedName>
</protein>
<dbReference type="Proteomes" id="UP000474778">
    <property type="component" value="Unassembled WGS sequence"/>
</dbReference>
<dbReference type="InterPro" id="IPR036412">
    <property type="entry name" value="HAD-like_sf"/>
</dbReference>
<proteinExistence type="predicted"/>
<dbReference type="Pfam" id="PF00702">
    <property type="entry name" value="Hydrolase"/>
    <property type="match status" value="1"/>
</dbReference>
<gene>
    <name evidence="4" type="ORF">GNT65_20170</name>
</gene>
<dbReference type="SUPFAM" id="SSF56784">
    <property type="entry name" value="HAD-like"/>
    <property type="match status" value="1"/>
</dbReference>
<dbReference type="InterPro" id="IPR023214">
    <property type="entry name" value="HAD_sf"/>
</dbReference>